<dbReference type="GO" id="GO:0016779">
    <property type="term" value="F:nucleotidyltransferase activity"/>
    <property type="evidence" value="ECO:0007669"/>
    <property type="project" value="UniProtKB-ARBA"/>
</dbReference>
<dbReference type="GO" id="GO:0016746">
    <property type="term" value="F:acyltransferase activity"/>
    <property type="evidence" value="ECO:0007669"/>
    <property type="project" value="UniProtKB-KW"/>
</dbReference>
<name>A0A259U1W1_9BACT</name>
<dbReference type="PANTHER" id="PTHR43584:SF9">
    <property type="entry name" value="TRANSFERASE HEXAPEPTIDE REPEAT CONTAINING PROTEIN"/>
    <property type="match status" value="1"/>
</dbReference>
<reference evidence="3 4" key="1">
    <citation type="submission" date="2016-11" db="EMBL/GenBank/DDBJ databases">
        <title>Study of marine rhodopsin-containing bacteria.</title>
        <authorList>
            <person name="Yoshizawa S."/>
            <person name="Kumagai Y."/>
            <person name="Kogure K."/>
        </authorList>
    </citation>
    <scope>NUCLEOTIDE SEQUENCE [LARGE SCALE GENOMIC DNA]</scope>
    <source>
        <strain evidence="3 4">SG-29</strain>
    </source>
</reference>
<organism evidence="3 4">
    <name type="scientific">Rubricoccus marinus</name>
    <dbReference type="NCBI Taxonomy" id="716817"/>
    <lineage>
        <taxon>Bacteria</taxon>
        <taxon>Pseudomonadati</taxon>
        <taxon>Rhodothermota</taxon>
        <taxon>Rhodothermia</taxon>
        <taxon>Rhodothermales</taxon>
        <taxon>Rubricoccaceae</taxon>
        <taxon>Rubricoccus</taxon>
    </lineage>
</organism>
<keyword evidence="4" id="KW-1185">Reference proteome</keyword>
<accession>A0A259U1W1</accession>
<protein>
    <recommendedName>
        <fullName evidence="5">Glucose-1-phosphate thymidylyltransferase</fullName>
    </recommendedName>
</protein>
<evidence type="ECO:0008006" key="5">
    <source>
        <dbReference type="Google" id="ProtNLM"/>
    </source>
</evidence>
<dbReference type="Proteomes" id="UP000216446">
    <property type="component" value="Unassembled WGS sequence"/>
</dbReference>
<dbReference type="RefSeq" id="WP_094549855.1">
    <property type="nucleotide sequence ID" value="NZ_MQWB01000001.1"/>
</dbReference>
<dbReference type="PANTHER" id="PTHR43584">
    <property type="entry name" value="NUCLEOTIDYL TRANSFERASE"/>
    <property type="match status" value="1"/>
</dbReference>
<proteinExistence type="predicted"/>
<dbReference type="Pfam" id="PF13562">
    <property type="entry name" value="NTP_transf_4"/>
    <property type="match status" value="1"/>
</dbReference>
<dbReference type="InParanoid" id="A0A259U1W1"/>
<sequence length="409" mass="43357">MTLCLFEDAPVAHLAPLALTRAVYDLRIGARTLLESAVAAFAPQTLALHARETVLGVTLEEHPEAVPLAAVTGGVLLVNGRWRARGGETVDRIREGARGDAKVWAQGDDLLAIWLPSPPADPTNLFVLPEGVERHEVSGETVVSRLWHLVEDVPARIAEDLEEMGGLGTHEGADVHPAAVLASGERIHLASGVRIAPGAVLDATSGPIRLEQGAALEANAVVAGPCWIGQGATVKALCRIDGSAIGERSKVGGEVHASVLHSLSNKGHDGYLGNSYLGRWCNLGADTNTSNLRNDYGEVSLYDAVEGRDAKTGSQFIGLVMGDHSKCAINTAFNTGTVVGVACNLFGAEFMPRYVPSFSWGGASRRVEYRPSKALRVAEAVMARRDRDLTPEARKMLLAVHEATAPDRA</sequence>
<gene>
    <name evidence="3" type="ORF">BSZ36_13640</name>
</gene>
<dbReference type="NCBIfam" id="TIGR03991">
    <property type="entry name" value="alt_bact_glmU"/>
    <property type="match status" value="1"/>
</dbReference>
<keyword evidence="2" id="KW-0012">Acyltransferase</keyword>
<dbReference type="InterPro" id="IPR011004">
    <property type="entry name" value="Trimer_LpxA-like_sf"/>
</dbReference>
<dbReference type="InterPro" id="IPR023917">
    <property type="entry name" value="Bifunctiontional_GlmU_bac-type"/>
</dbReference>
<dbReference type="AlphaFoldDB" id="A0A259U1W1"/>
<dbReference type="EMBL" id="MQWB01000001">
    <property type="protein sequence ID" value="OZC03930.1"/>
    <property type="molecule type" value="Genomic_DNA"/>
</dbReference>
<comment type="caution">
    <text evidence="3">The sequence shown here is derived from an EMBL/GenBank/DDBJ whole genome shotgun (WGS) entry which is preliminary data.</text>
</comment>
<dbReference type="OrthoDB" id="9784832at2"/>
<keyword evidence="1" id="KW-0808">Transferase</keyword>
<evidence type="ECO:0000313" key="3">
    <source>
        <dbReference type="EMBL" id="OZC03930.1"/>
    </source>
</evidence>
<dbReference type="Gene3D" id="2.160.10.10">
    <property type="entry name" value="Hexapeptide repeat proteins"/>
    <property type="match status" value="1"/>
</dbReference>
<evidence type="ECO:0000256" key="2">
    <source>
        <dbReference type="ARBA" id="ARBA00023315"/>
    </source>
</evidence>
<dbReference type="InterPro" id="IPR050065">
    <property type="entry name" value="GlmU-like"/>
</dbReference>
<evidence type="ECO:0000313" key="4">
    <source>
        <dbReference type="Proteomes" id="UP000216446"/>
    </source>
</evidence>
<dbReference type="SUPFAM" id="SSF51161">
    <property type="entry name" value="Trimeric LpxA-like enzymes"/>
    <property type="match status" value="1"/>
</dbReference>
<evidence type="ECO:0000256" key="1">
    <source>
        <dbReference type="ARBA" id="ARBA00022679"/>
    </source>
</evidence>